<organism evidence="1 2">
    <name type="scientific">Penicillium cf. griseofulvum</name>
    <dbReference type="NCBI Taxonomy" id="2972120"/>
    <lineage>
        <taxon>Eukaryota</taxon>
        <taxon>Fungi</taxon>
        <taxon>Dikarya</taxon>
        <taxon>Ascomycota</taxon>
        <taxon>Pezizomycotina</taxon>
        <taxon>Eurotiomycetes</taxon>
        <taxon>Eurotiomycetidae</taxon>
        <taxon>Eurotiales</taxon>
        <taxon>Aspergillaceae</taxon>
        <taxon>Penicillium</taxon>
    </lineage>
</organism>
<evidence type="ECO:0000313" key="1">
    <source>
        <dbReference type="EMBL" id="KAJ5184365.1"/>
    </source>
</evidence>
<comment type="caution">
    <text evidence="1">The sequence shown here is derived from an EMBL/GenBank/DDBJ whole genome shotgun (WGS) entry which is preliminary data.</text>
</comment>
<name>A0A9W9IWZ8_9EURO</name>
<dbReference type="OrthoDB" id="4359801at2759"/>
<gene>
    <name evidence="1" type="ORF">N7472_009205</name>
</gene>
<protein>
    <submittedName>
        <fullName evidence="1">Uncharacterized protein</fullName>
    </submittedName>
</protein>
<reference evidence="1" key="2">
    <citation type="journal article" date="2023" name="IMA Fungus">
        <title>Comparative genomic study of the Penicillium genus elucidates a diverse pangenome and 15 lateral gene transfer events.</title>
        <authorList>
            <person name="Petersen C."/>
            <person name="Sorensen T."/>
            <person name="Nielsen M.R."/>
            <person name="Sondergaard T.E."/>
            <person name="Sorensen J.L."/>
            <person name="Fitzpatrick D.A."/>
            <person name="Frisvad J.C."/>
            <person name="Nielsen K.L."/>
        </authorList>
    </citation>
    <scope>NUCLEOTIDE SEQUENCE</scope>
    <source>
        <strain evidence="1">IBT 16849</strain>
    </source>
</reference>
<dbReference type="AlphaFoldDB" id="A0A9W9IWZ8"/>
<proteinExistence type="predicted"/>
<accession>A0A9W9IWZ8</accession>
<dbReference type="EMBL" id="JAPQKP010000006">
    <property type="protein sequence ID" value="KAJ5184365.1"/>
    <property type="molecule type" value="Genomic_DNA"/>
</dbReference>
<reference evidence="1" key="1">
    <citation type="submission" date="2022-11" db="EMBL/GenBank/DDBJ databases">
        <authorList>
            <person name="Petersen C."/>
        </authorList>
    </citation>
    <scope>NUCLEOTIDE SEQUENCE</scope>
    <source>
        <strain evidence="1">IBT 16849</strain>
    </source>
</reference>
<dbReference type="Proteomes" id="UP001150879">
    <property type="component" value="Unassembled WGS sequence"/>
</dbReference>
<evidence type="ECO:0000313" key="2">
    <source>
        <dbReference type="Proteomes" id="UP001150879"/>
    </source>
</evidence>
<sequence>MEEDPVQEPESVETTSNEFNLLLDEITARCNKQTKEIDKWLLYTKDFKQTITNTLEQEKLKKQRADIKAMKWTPGTPRTPRTVRAVRSLRIHY</sequence>
<keyword evidence="2" id="KW-1185">Reference proteome</keyword>